<dbReference type="AlphaFoldDB" id="A0A150F4F5"/>
<dbReference type="OrthoDB" id="9873620at2"/>
<dbReference type="Proteomes" id="UP000075430">
    <property type="component" value="Unassembled WGS sequence"/>
</dbReference>
<evidence type="ECO:0000313" key="2">
    <source>
        <dbReference type="EMBL" id="KXZ17026.1"/>
    </source>
</evidence>
<dbReference type="Pfam" id="PF11131">
    <property type="entry name" value="PhrC_PhrF"/>
    <property type="match status" value="1"/>
</dbReference>
<evidence type="ECO:0000313" key="3">
    <source>
        <dbReference type="Proteomes" id="UP000075430"/>
    </source>
</evidence>
<dbReference type="STRING" id="1793963.AXI58_01115"/>
<accession>A0A150F4F5</accession>
<sequence length="39" mass="4277">MKLKYKLVLTCLAIGAVFVSADIANAPEHQFEVAQRGMI</sequence>
<comment type="caution">
    <text evidence="2">The sequence shown here is derived from an EMBL/GenBank/DDBJ whole genome shotgun (WGS) entry which is preliminary data.</text>
</comment>
<dbReference type="EMBL" id="LSBA01000023">
    <property type="protein sequence ID" value="KXZ17026.1"/>
    <property type="molecule type" value="Genomic_DNA"/>
</dbReference>
<gene>
    <name evidence="2" type="ORF">AXI58_01115</name>
</gene>
<keyword evidence="3" id="KW-1185">Reference proteome</keyword>
<name>A0A150F4F5_9BACI</name>
<feature type="signal peptide" evidence="1">
    <location>
        <begin position="1"/>
        <end position="21"/>
    </location>
</feature>
<feature type="chain" id="PRO_5038946561" evidence="1">
    <location>
        <begin position="22"/>
        <end position="39"/>
    </location>
</feature>
<reference evidence="3" key="1">
    <citation type="submission" date="2016-02" db="EMBL/GenBank/DDBJ databases">
        <authorList>
            <person name="Dunlap C."/>
        </authorList>
    </citation>
    <scope>NUCLEOTIDE SEQUENCE [LARGE SCALE GENOMIC DNA]</scope>
    <source>
        <strain evidence="3">NRRL B-41092</strain>
    </source>
</reference>
<dbReference type="InterPro" id="IPR025899">
    <property type="entry name" value="PhrC_PhrF"/>
</dbReference>
<proteinExistence type="predicted"/>
<protein>
    <submittedName>
        <fullName evidence="2">Phosphatase</fullName>
    </submittedName>
</protein>
<organism evidence="2 3">
    <name type="scientific">Bacillus nakamurai</name>
    <dbReference type="NCBI Taxonomy" id="1793963"/>
    <lineage>
        <taxon>Bacteria</taxon>
        <taxon>Bacillati</taxon>
        <taxon>Bacillota</taxon>
        <taxon>Bacilli</taxon>
        <taxon>Bacillales</taxon>
        <taxon>Bacillaceae</taxon>
        <taxon>Bacillus</taxon>
    </lineage>
</organism>
<keyword evidence="1" id="KW-0732">Signal</keyword>
<dbReference type="RefSeq" id="WP_061522496.1">
    <property type="nucleotide sequence ID" value="NZ_JARLZY010000023.1"/>
</dbReference>
<evidence type="ECO:0000256" key="1">
    <source>
        <dbReference type="SAM" id="SignalP"/>
    </source>
</evidence>